<keyword evidence="5" id="KW-1185">Reference proteome</keyword>
<comment type="caution">
    <text evidence="4">The sequence shown here is derived from an EMBL/GenBank/DDBJ whole genome shotgun (WGS) entry which is preliminary data.</text>
</comment>
<dbReference type="PANTHER" id="PTHR38432">
    <property type="entry name" value="TELA-LIKE PROTEIN SAOUHSC_01408"/>
    <property type="match status" value="1"/>
</dbReference>
<dbReference type="InterPro" id="IPR008863">
    <property type="entry name" value="Toxic_anion-R_TelA"/>
</dbReference>
<proteinExistence type="inferred from homology"/>
<dbReference type="AlphaFoldDB" id="A0A841KQI0"/>
<dbReference type="Proteomes" id="UP000579281">
    <property type="component" value="Unassembled WGS sequence"/>
</dbReference>
<evidence type="ECO:0000256" key="3">
    <source>
        <dbReference type="SAM" id="Coils"/>
    </source>
</evidence>
<evidence type="ECO:0000256" key="1">
    <source>
        <dbReference type="ARBA" id="ARBA00005541"/>
    </source>
</evidence>
<dbReference type="Pfam" id="PF05816">
    <property type="entry name" value="TelA"/>
    <property type="match status" value="1"/>
</dbReference>
<dbReference type="PIRSF" id="PIRSF026508">
    <property type="entry name" value="TelA"/>
    <property type="match status" value="1"/>
</dbReference>
<organism evidence="4 5">
    <name type="scientific">Anaerosolibacter carboniphilus</name>
    <dbReference type="NCBI Taxonomy" id="1417629"/>
    <lineage>
        <taxon>Bacteria</taxon>
        <taxon>Bacillati</taxon>
        <taxon>Bacillota</taxon>
        <taxon>Clostridia</taxon>
        <taxon>Peptostreptococcales</taxon>
        <taxon>Thermotaleaceae</taxon>
        <taxon>Anaerosolibacter</taxon>
    </lineage>
</organism>
<evidence type="ECO:0000256" key="2">
    <source>
        <dbReference type="PIRNR" id="PIRNR026508"/>
    </source>
</evidence>
<dbReference type="EMBL" id="JACHEN010000002">
    <property type="protein sequence ID" value="MBB6214350.1"/>
    <property type="molecule type" value="Genomic_DNA"/>
</dbReference>
<gene>
    <name evidence="4" type="ORF">HNQ80_000430</name>
</gene>
<feature type="coiled-coil region" evidence="3">
    <location>
        <begin position="327"/>
        <end position="354"/>
    </location>
</feature>
<evidence type="ECO:0000313" key="4">
    <source>
        <dbReference type="EMBL" id="MBB6214350.1"/>
    </source>
</evidence>
<sequence>MENQLVHVGEIQNYTSEQQAKIKEITETINVQDNHFILQYGVEAQKNISSFADNMLSEVRAKDAGYVGEIMKNLMFKIRELNVDGLTPKRKGFLSRIPLLGSAVDEVEKFIAKYQKLSGDIESIVNELEYAKDQLMRDIIMFDYLYQKNGEYFQQLDIYIAAGKLKLREIYEEVLPKLKEKGEQSNDAFDIQQYNDMAQLTNRFEKKIHDLQLSRTIAIQTAPQIRLIQNNNQVMVEKIQSSVLNTIPLWKNQMIIALGLLRQSKVLQLQREVTETTNDMLIKNSEMLKDSTIGVARESERGIVEIETLKKVHEDLLHTIEEVIHVQEEGRSKRQAAEVELQNIERALKNKLMSM</sequence>
<reference evidence="4 5" key="1">
    <citation type="submission" date="2020-08" db="EMBL/GenBank/DDBJ databases">
        <title>Genomic Encyclopedia of Type Strains, Phase IV (KMG-IV): sequencing the most valuable type-strain genomes for metagenomic binning, comparative biology and taxonomic classification.</title>
        <authorList>
            <person name="Goeker M."/>
        </authorList>
    </citation>
    <scope>NUCLEOTIDE SEQUENCE [LARGE SCALE GENOMIC DNA]</scope>
    <source>
        <strain evidence="4 5">DSM 103526</strain>
    </source>
</reference>
<protein>
    <submittedName>
        <fullName evidence="4">Uncharacterized protein YaaN involved in tellurite resistance</fullName>
    </submittedName>
</protein>
<dbReference type="RefSeq" id="WP_184307705.1">
    <property type="nucleotide sequence ID" value="NZ_JACHEN010000002.1"/>
</dbReference>
<dbReference type="PANTHER" id="PTHR38432:SF1">
    <property type="entry name" value="TELA-LIKE PROTEIN SAOUHSC_01408"/>
    <property type="match status" value="1"/>
</dbReference>
<comment type="similarity">
    <text evidence="1 2">Belongs to the TelA family.</text>
</comment>
<evidence type="ECO:0000313" key="5">
    <source>
        <dbReference type="Proteomes" id="UP000579281"/>
    </source>
</evidence>
<accession>A0A841KQI0</accession>
<name>A0A841KQI0_9FIRM</name>
<keyword evidence="3" id="KW-0175">Coiled coil</keyword>